<gene>
    <name evidence="1" type="ORF">CRENBAI_016704</name>
</gene>
<accession>A0AAV9RA59</accession>
<dbReference type="EMBL" id="JAHHUM010002054">
    <property type="protein sequence ID" value="KAK5606719.1"/>
    <property type="molecule type" value="Genomic_DNA"/>
</dbReference>
<dbReference type="Proteomes" id="UP001311232">
    <property type="component" value="Unassembled WGS sequence"/>
</dbReference>
<protein>
    <submittedName>
        <fullName evidence="1">Uncharacterized protein</fullName>
    </submittedName>
</protein>
<proteinExistence type="predicted"/>
<evidence type="ECO:0000313" key="2">
    <source>
        <dbReference type="Proteomes" id="UP001311232"/>
    </source>
</evidence>
<comment type="caution">
    <text evidence="1">The sequence shown here is derived from an EMBL/GenBank/DDBJ whole genome shotgun (WGS) entry which is preliminary data.</text>
</comment>
<evidence type="ECO:0000313" key="1">
    <source>
        <dbReference type="EMBL" id="KAK5606719.1"/>
    </source>
</evidence>
<keyword evidence="2" id="KW-1185">Reference proteome</keyword>
<sequence length="134" mass="14794">MCALNFFGKLVHTAPTSQVRRVGIFSPLRPPVSPFFVYLFALPPNSRLPQSVAPIHSSSTLRPPAIFPPHRSGSPWPCQRSVFTPCRPCESDRYVYTRPTPSPLSLPASYRVPIPSLPPSPPIRRSCIHAAPRG</sequence>
<organism evidence="1 2">
    <name type="scientific">Crenichthys baileyi</name>
    <name type="common">White River springfish</name>
    <dbReference type="NCBI Taxonomy" id="28760"/>
    <lineage>
        <taxon>Eukaryota</taxon>
        <taxon>Metazoa</taxon>
        <taxon>Chordata</taxon>
        <taxon>Craniata</taxon>
        <taxon>Vertebrata</taxon>
        <taxon>Euteleostomi</taxon>
        <taxon>Actinopterygii</taxon>
        <taxon>Neopterygii</taxon>
        <taxon>Teleostei</taxon>
        <taxon>Neoteleostei</taxon>
        <taxon>Acanthomorphata</taxon>
        <taxon>Ovalentaria</taxon>
        <taxon>Atherinomorphae</taxon>
        <taxon>Cyprinodontiformes</taxon>
        <taxon>Goodeidae</taxon>
        <taxon>Crenichthys</taxon>
    </lineage>
</organism>
<name>A0AAV9RA59_9TELE</name>
<reference evidence="1 2" key="1">
    <citation type="submission" date="2021-06" db="EMBL/GenBank/DDBJ databases">
        <authorList>
            <person name="Palmer J.M."/>
        </authorList>
    </citation>
    <scope>NUCLEOTIDE SEQUENCE [LARGE SCALE GENOMIC DNA]</scope>
    <source>
        <strain evidence="1 2">MEX-2019</strain>
        <tissue evidence="1">Muscle</tissue>
    </source>
</reference>
<dbReference type="AlphaFoldDB" id="A0AAV9RA59"/>